<protein>
    <submittedName>
        <fullName evidence="2">Uncharacterized protein</fullName>
    </submittedName>
</protein>
<feature type="region of interest" description="Disordered" evidence="1">
    <location>
        <begin position="1"/>
        <end position="21"/>
    </location>
</feature>
<accession>T0KBJ6</accession>
<gene>
    <name evidence="2" type="ORF">CGLO_11245</name>
</gene>
<dbReference type="Proteomes" id="UP000015530">
    <property type="component" value="Unassembled WGS sequence"/>
</dbReference>
<name>T0KBJ6_COLGC</name>
<dbReference type="AlphaFoldDB" id="T0KBJ6"/>
<proteinExistence type="predicted"/>
<dbReference type="HOGENOM" id="CLU_3368442_0_0_1"/>
<organism evidence="2 3">
    <name type="scientific">Colletotrichum gloeosporioides (strain Cg-14)</name>
    <name type="common">Anthracnose fungus</name>
    <name type="synonym">Glomerella cingulata</name>
    <dbReference type="NCBI Taxonomy" id="1237896"/>
    <lineage>
        <taxon>Eukaryota</taxon>
        <taxon>Fungi</taxon>
        <taxon>Dikarya</taxon>
        <taxon>Ascomycota</taxon>
        <taxon>Pezizomycotina</taxon>
        <taxon>Sordariomycetes</taxon>
        <taxon>Hypocreomycetidae</taxon>
        <taxon>Glomerellales</taxon>
        <taxon>Glomerellaceae</taxon>
        <taxon>Colletotrichum</taxon>
        <taxon>Colletotrichum gloeosporioides species complex</taxon>
    </lineage>
</organism>
<sequence>MASPTCVTESGHDSDRTAASRTTDWVVAQCGPRLL</sequence>
<evidence type="ECO:0000313" key="2">
    <source>
        <dbReference type="EMBL" id="EQB49424.1"/>
    </source>
</evidence>
<reference evidence="3" key="1">
    <citation type="journal article" date="2013" name="Mol. Plant Microbe Interact.">
        <title>Global aspects of pacC regulation of pathogenicity genes in Colletotrichum gloeosporioides as revealed by transcriptome analysis.</title>
        <authorList>
            <person name="Alkan N."/>
            <person name="Meng X."/>
            <person name="Friedlander G."/>
            <person name="Reuveni E."/>
            <person name="Sukno S."/>
            <person name="Sherman A."/>
            <person name="Thon M."/>
            <person name="Fluhr R."/>
            <person name="Prusky D."/>
        </authorList>
    </citation>
    <scope>NUCLEOTIDE SEQUENCE [LARGE SCALE GENOMIC DNA]</scope>
    <source>
        <strain evidence="3">Cg-14</strain>
    </source>
</reference>
<comment type="caution">
    <text evidence="2">The sequence shown here is derived from an EMBL/GenBank/DDBJ whole genome shotgun (WGS) entry which is preliminary data.</text>
</comment>
<evidence type="ECO:0000256" key="1">
    <source>
        <dbReference type="SAM" id="MobiDB-lite"/>
    </source>
</evidence>
<dbReference type="EMBL" id="AMYD01002336">
    <property type="protein sequence ID" value="EQB49424.1"/>
    <property type="molecule type" value="Genomic_DNA"/>
</dbReference>
<evidence type="ECO:0000313" key="3">
    <source>
        <dbReference type="Proteomes" id="UP000015530"/>
    </source>
</evidence>